<dbReference type="EMBL" id="JAPKNK010000006">
    <property type="protein sequence ID" value="MCX5570634.1"/>
    <property type="molecule type" value="Genomic_DNA"/>
</dbReference>
<reference evidence="1" key="1">
    <citation type="submission" date="2022-11" db="EMBL/GenBank/DDBJ databases">
        <title>Biodiversity and phylogenetic relationships of bacteria.</title>
        <authorList>
            <person name="Machado R.A.R."/>
            <person name="Bhat A."/>
            <person name="Loulou A."/>
            <person name="Kallel S."/>
        </authorList>
    </citation>
    <scope>NUCLEOTIDE SEQUENCE</scope>
    <source>
        <strain evidence="1">K-TC2</strain>
    </source>
</reference>
<evidence type="ECO:0000313" key="1">
    <source>
        <dbReference type="EMBL" id="MCX5570634.1"/>
    </source>
</evidence>
<organism evidence="1 2">
    <name type="scientific">Kaistia nematophila</name>
    <dbReference type="NCBI Taxonomy" id="2994654"/>
    <lineage>
        <taxon>Bacteria</taxon>
        <taxon>Pseudomonadati</taxon>
        <taxon>Pseudomonadota</taxon>
        <taxon>Alphaproteobacteria</taxon>
        <taxon>Hyphomicrobiales</taxon>
        <taxon>Kaistiaceae</taxon>
        <taxon>Kaistia</taxon>
    </lineage>
</organism>
<sequence length="142" mass="15694">MTEASLIALVSPQGVIARISPARLIDPDAGTKPGWRWLPIVEEYGEPFGDTVEADRVLRLVQDPAAIPQPKRQVAKTLVEARVDRYPGKLTEIMAILMQDGSKFVRWISRDYPFVNSDDPDTIAVLEAVDLDPDEILAPGDD</sequence>
<name>A0A9X3ILF8_9HYPH</name>
<gene>
    <name evidence="1" type="ORF">OSH07_15600</name>
</gene>
<evidence type="ECO:0000313" key="2">
    <source>
        <dbReference type="Proteomes" id="UP001144805"/>
    </source>
</evidence>
<keyword evidence="2" id="KW-1185">Reference proteome</keyword>
<protein>
    <submittedName>
        <fullName evidence="1">Uncharacterized protein</fullName>
    </submittedName>
</protein>
<comment type="caution">
    <text evidence="1">The sequence shown here is derived from an EMBL/GenBank/DDBJ whole genome shotgun (WGS) entry which is preliminary data.</text>
</comment>
<proteinExistence type="predicted"/>
<accession>A0A9X3ILF8</accession>
<dbReference type="RefSeq" id="WP_266339593.1">
    <property type="nucleotide sequence ID" value="NZ_JAPKNK010000006.1"/>
</dbReference>
<dbReference type="Proteomes" id="UP001144805">
    <property type="component" value="Unassembled WGS sequence"/>
</dbReference>
<dbReference type="AlphaFoldDB" id="A0A9X3ILF8"/>